<organism evidence="2 3">
    <name type="scientific">Sclerotinia borealis (strain F-4128)</name>
    <dbReference type="NCBI Taxonomy" id="1432307"/>
    <lineage>
        <taxon>Eukaryota</taxon>
        <taxon>Fungi</taxon>
        <taxon>Dikarya</taxon>
        <taxon>Ascomycota</taxon>
        <taxon>Pezizomycotina</taxon>
        <taxon>Leotiomycetes</taxon>
        <taxon>Helotiales</taxon>
        <taxon>Sclerotiniaceae</taxon>
        <taxon>Sclerotinia</taxon>
    </lineage>
</organism>
<sequence length="514" mass="59324">MNGKMASKDPHFTNSLEPGQTSSDYSFRGLKELMQMYGLAVWNDENMAKAHQIINGIQSQHTGTQTSEGDLIANHGQVSDYAMIRDQGFSGKKDFMESHGLRLYNDEDVQMAHQIIDMMREFDEEFGDLPPLIEEEEFDEGVDHERRLRRIGGGKEMERSFVDTSIGSTSLDAPKEEVLLDDNPVGHVREGLEGDGIGRGLENLRDVEEGSNTLDLEDEEGDNGDNFDDHHGGDNDYGGADDDGYDYGGDDDDDDGDDDDGLNSDKIKEQSFYDDWLKRNEFANLDDFGTLNLAKSEDEAAESESSWMESYWDAWKQMLVNRIPDRDPIQIAKFLASKPTPTQKNTTETKMHNNYAWFKKYGYKSLRDFARDFGLSINDSQENEEARKILKYLQDQKGADAYLETWLKQHHFEDWRTFVNVGWNLYNKFDDKLANDMMETVRRFEDMKRFWWESCEIEDEQGRFELYKYTEAEIKDFKAKKAEGNRESSQVFVNKRQPEESATQEDILELSLVH</sequence>
<proteinExistence type="predicted"/>
<feature type="region of interest" description="Disordered" evidence="1">
    <location>
        <begin position="1"/>
        <end position="23"/>
    </location>
</feature>
<name>W9CEV5_SCLBF</name>
<dbReference type="EMBL" id="AYSA01000246">
    <property type="protein sequence ID" value="ESZ94418.1"/>
    <property type="molecule type" value="Genomic_DNA"/>
</dbReference>
<gene>
    <name evidence="2" type="ORF">SBOR_5211</name>
</gene>
<dbReference type="Proteomes" id="UP000019487">
    <property type="component" value="Unassembled WGS sequence"/>
</dbReference>
<evidence type="ECO:0000256" key="1">
    <source>
        <dbReference type="SAM" id="MobiDB-lite"/>
    </source>
</evidence>
<feature type="compositionally biased region" description="Acidic residues" evidence="1">
    <location>
        <begin position="215"/>
        <end position="226"/>
    </location>
</feature>
<dbReference type="HOGENOM" id="CLU_530142_0_0_1"/>
<evidence type="ECO:0000313" key="2">
    <source>
        <dbReference type="EMBL" id="ESZ94418.1"/>
    </source>
</evidence>
<feature type="region of interest" description="Disordered" evidence="1">
    <location>
        <begin position="480"/>
        <end position="514"/>
    </location>
</feature>
<protein>
    <submittedName>
        <fullName evidence="2">Uncharacterized protein</fullName>
    </submittedName>
</protein>
<dbReference type="AlphaFoldDB" id="W9CEV5"/>
<accession>W9CEV5</accession>
<reference evidence="2 3" key="1">
    <citation type="journal article" date="2014" name="Genome Announc.">
        <title>Draft genome sequence of Sclerotinia borealis, a psychrophilic plant pathogenic fungus.</title>
        <authorList>
            <person name="Mardanov A.V."/>
            <person name="Beletsky A.V."/>
            <person name="Kadnikov V.V."/>
            <person name="Ignatov A.N."/>
            <person name="Ravin N.V."/>
        </authorList>
    </citation>
    <scope>NUCLEOTIDE SEQUENCE [LARGE SCALE GENOMIC DNA]</scope>
    <source>
        <strain evidence="3">F-4157</strain>
    </source>
</reference>
<evidence type="ECO:0000313" key="3">
    <source>
        <dbReference type="Proteomes" id="UP000019487"/>
    </source>
</evidence>
<feature type="compositionally biased region" description="Acidic residues" evidence="1">
    <location>
        <begin position="239"/>
        <end position="262"/>
    </location>
</feature>
<keyword evidence="3" id="KW-1185">Reference proteome</keyword>
<feature type="region of interest" description="Disordered" evidence="1">
    <location>
        <begin position="181"/>
        <end position="265"/>
    </location>
</feature>
<comment type="caution">
    <text evidence="2">The sequence shown here is derived from an EMBL/GenBank/DDBJ whole genome shotgun (WGS) entry which is preliminary data.</text>
</comment>
<dbReference type="OrthoDB" id="4232400at2759"/>
<feature type="compositionally biased region" description="Polar residues" evidence="1">
    <location>
        <begin position="12"/>
        <end position="23"/>
    </location>
</feature>
<feature type="compositionally biased region" description="Basic and acidic residues" evidence="1">
    <location>
        <begin position="1"/>
        <end position="11"/>
    </location>
</feature>